<organism evidence="1">
    <name type="scientific">Tetraselmis sp. GSL018</name>
    <dbReference type="NCBI Taxonomy" id="582737"/>
    <lineage>
        <taxon>Eukaryota</taxon>
        <taxon>Viridiplantae</taxon>
        <taxon>Chlorophyta</taxon>
        <taxon>core chlorophytes</taxon>
        <taxon>Chlorodendrophyceae</taxon>
        <taxon>Chlorodendrales</taxon>
        <taxon>Chlorodendraceae</taxon>
        <taxon>Tetraselmis</taxon>
    </lineage>
</organism>
<dbReference type="AlphaFoldDB" id="A0A061QVG1"/>
<reference evidence="1" key="1">
    <citation type="submission" date="2014-05" db="EMBL/GenBank/DDBJ databases">
        <title>The transcriptome of the halophilic microalga Tetraselmis sp. GSL018 isolated from the Great Salt Lake, Utah.</title>
        <authorList>
            <person name="Jinkerson R.E."/>
            <person name="D'Adamo S."/>
            <person name="Posewitz M.C."/>
        </authorList>
    </citation>
    <scope>NUCLEOTIDE SEQUENCE</scope>
    <source>
        <strain evidence="1">GSL018</strain>
    </source>
</reference>
<protein>
    <submittedName>
        <fullName evidence="1">Uncharacterized protein</fullName>
    </submittedName>
</protein>
<feature type="non-terminal residue" evidence="1">
    <location>
        <position position="74"/>
    </location>
</feature>
<sequence length="74" mass="7976">ATARASPASRCDCPAVLCPPFALLPLAFCFHFFCKSLPPSFPLHIFFRAICCASCLVLSSSAPDGRLWLCGLNQ</sequence>
<proteinExistence type="predicted"/>
<evidence type="ECO:0000313" key="1">
    <source>
        <dbReference type="EMBL" id="JAC63683.1"/>
    </source>
</evidence>
<feature type="non-terminal residue" evidence="1">
    <location>
        <position position="1"/>
    </location>
</feature>
<dbReference type="EMBL" id="GBEZ01023187">
    <property type="protein sequence ID" value="JAC63683.1"/>
    <property type="molecule type" value="Transcribed_RNA"/>
</dbReference>
<gene>
    <name evidence="1" type="ORF">TSPGSL018_20023</name>
</gene>
<accession>A0A061QVG1</accession>
<name>A0A061QVG1_9CHLO</name>